<comment type="caution">
    <text evidence="2">The sequence shown here is derived from an EMBL/GenBank/DDBJ whole genome shotgun (WGS) entry which is preliminary data.</text>
</comment>
<gene>
    <name evidence="2" type="ORF">PXEA_LOCUS15327</name>
</gene>
<accession>A0A3S5CMV6</accession>
<feature type="compositionally biased region" description="Polar residues" evidence="1">
    <location>
        <begin position="183"/>
        <end position="200"/>
    </location>
</feature>
<feature type="compositionally biased region" description="Basic and acidic residues" evidence="1">
    <location>
        <begin position="210"/>
        <end position="219"/>
    </location>
</feature>
<dbReference type="AlphaFoldDB" id="A0A3S5CMV6"/>
<evidence type="ECO:0000313" key="3">
    <source>
        <dbReference type="Proteomes" id="UP000784294"/>
    </source>
</evidence>
<keyword evidence="3" id="KW-1185">Reference proteome</keyword>
<feature type="compositionally biased region" description="Basic and acidic residues" evidence="1">
    <location>
        <begin position="1"/>
        <end position="10"/>
    </location>
</feature>
<dbReference type="EMBL" id="CAAALY010053612">
    <property type="protein sequence ID" value="VEL21887.1"/>
    <property type="molecule type" value="Genomic_DNA"/>
</dbReference>
<name>A0A3S5CMV6_9PLAT</name>
<reference evidence="2" key="1">
    <citation type="submission" date="2018-11" db="EMBL/GenBank/DDBJ databases">
        <authorList>
            <consortium name="Pathogen Informatics"/>
        </authorList>
    </citation>
    <scope>NUCLEOTIDE SEQUENCE</scope>
</reference>
<protein>
    <submittedName>
        <fullName evidence="2">Uncharacterized protein</fullName>
    </submittedName>
</protein>
<evidence type="ECO:0000313" key="2">
    <source>
        <dbReference type="EMBL" id="VEL21887.1"/>
    </source>
</evidence>
<evidence type="ECO:0000256" key="1">
    <source>
        <dbReference type="SAM" id="MobiDB-lite"/>
    </source>
</evidence>
<sequence>MSEMDQRMGREASGPSAAFINQCARSAKPIGRPRKTSLGTPIPGLTNSGGLRQEIIHVNPDDEETRRLVSGGRRSNQALPIHSVSVKAAVPAAVVKRPARVRFKRRVRVNVDYASSSSSSSSGHEDSEGSAASSDNCDQTGHYYPTEKAPGSQRVKDMPLVKTKKQSASTTSVAGAVGHESETSLTSPACQHTGINSLTGDETCDTSPMRFEEKLEPPN</sequence>
<proteinExistence type="predicted"/>
<feature type="region of interest" description="Disordered" evidence="1">
    <location>
        <begin position="112"/>
        <end position="219"/>
    </location>
</feature>
<feature type="region of interest" description="Disordered" evidence="1">
    <location>
        <begin position="1"/>
        <end position="81"/>
    </location>
</feature>
<organism evidence="2 3">
    <name type="scientific">Protopolystoma xenopodis</name>
    <dbReference type="NCBI Taxonomy" id="117903"/>
    <lineage>
        <taxon>Eukaryota</taxon>
        <taxon>Metazoa</taxon>
        <taxon>Spiralia</taxon>
        <taxon>Lophotrochozoa</taxon>
        <taxon>Platyhelminthes</taxon>
        <taxon>Monogenea</taxon>
        <taxon>Polyopisthocotylea</taxon>
        <taxon>Polystomatidea</taxon>
        <taxon>Polystomatidae</taxon>
        <taxon>Protopolystoma</taxon>
    </lineage>
</organism>
<dbReference type="Proteomes" id="UP000784294">
    <property type="component" value="Unassembled WGS sequence"/>
</dbReference>